<dbReference type="Gene3D" id="2.60.200.20">
    <property type="match status" value="1"/>
</dbReference>
<name>A0A2S9YHR2_9BACT</name>
<feature type="domain" description="FHA" evidence="2">
    <location>
        <begin position="27"/>
        <end position="76"/>
    </location>
</feature>
<dbReference type="GO" id="GO:0005524">
    <property type="term" value="F:ATP binding"/>
    <property type="evidence" value="ECO:0007669"/>
    <property type="project" value="UniProtKB-KW"/>
</dbReference>
<dbReference type="PANTHER" id="PTHR23308">
    <property type="entry name" value="NUCLEAR INHIBITOR OF PROTEIN PHOSPHATASE-1"/>
    <property type="match status" value="1"/>
</dbReference>
<dbReference type="Pfam" id="PF00498">
    <property type="entry name" value="FHA"/>
    <property type="match status" value="1"/>
</dbReference>
<accession>A0A2S9YHR2</accession>
<organism evidence="3 4">
    <name type="scientific">Enhygromyxa salina</name>
    <dbReference type="NCBI Taxonomy" id="215803"/>
    <lineage>
        <taxon>Bacteria</taxon>
        <taxon>Pseudomonadati</taxon>
        <taxon>Myxococcota</taxon>
        <taxon>Polyangia</taxon>
        <taxon>Nannocystales</taxon>
        <taxon>Nannocystaceae</taxon>
        <taxon>Enhygromyxa</taxon>
    </lineage>
</organism>
<keyword evidence="3" id="KW-0378">Hydrolase</keyword>
<dbReference type="PROSITE" id="PS50006">
    <property type="entry name" value="FHA_DOMAIN"/>
    <property type="match status" value="1"/>
</dbReference>
<dbReference type="InterPro" id="IPR000253">
    <property type="entry name" value="FHA_dom"/>
</dbReference>
<feature type="transmembrane region" description="Helical" evidence="1">
    <location>
        <begin position="135"/>
        <end position="155"/>
    </location>
</feature>
<dbReference type="SUPFAM" id="SSF49879">
    <property type="entry name" value="SMAD/FHA domain"/>
    <property type="match status" value="1"/>
</dbReference>
<comment type="caution">
    <text evidence="3">The sequence shown here is derived from an EMBL/GenBank/DDBJ whole genome shotgun (WGS) entry which is preliminary data.</text>
</comment>
<dbReference type="Proteomes" id="UP000237968">
    <property type="component" value="Unassembled WGS sequence"/>
</dbReference>
<keyword evidence="1" id="KW-0472">Membrane</keyword>
<evidence type="ECO:0000313" key="3">
    <source>
        <dbReference type="EMBL" id="PRQ04648.1"/>
    </source>
</evidence>
<protein>
    <submittedName>
        <fullName evidence="3">ABC transporter ATP-binding/permease protein</fullName>
        <ecNumber evidence="3">3.6.3.-</ecNumber>
    </submittedName>
</protein>
<keyword evidence="3" id="KW-0067">ATP-binding</keyword>
<dbReference type="RefSeq" id="WP_106390065.1">
    <property type="nucleotide sequence ID" value="NZ_PVNK01000032.1"/>
</dbReference>
<keyword evidence="4" id="KW-1185">Reference proteome</keyword>
<dbReference type="GO" id="GO:0016787">
    <property type="term" value="F:hydrolase activity"/>
    <property type="evidence" value="ECO:0007669"/>
    <property type="project" value="UniProtKB-KW"/>
</dbReference>
<evidence type="ECO:0000313" key="4">
    <source>
        <dbReference type="Proteomes" id="UP000237968"/>
    </source>
</evidence>
<evidence type="ECO:0000256" key="1">
    <source>
        <dbReference type="SAM" id="Phobius"/>
    </source>
</evidence>
<sequence length="156" mass="16510">MPETVARLLELRQGQPARVHELTLGTHVLGREAGVDVLLRHPDVSRHHAELHITPDGATIRDLGSKNGVLVDGSRVSDATLTHGSRFAFGALSLVLDHAGAHVDRLLVRSGELTVRRPRAATNPSSPADSPAPPLTAPILVALTFTILLGALLVFG</sequence>
<dbReference type="InterPro" id="IPR008984">
    <property type="entry name" value="SMAD_FHA_dom_sf"/>
</dbReference>
<dbReference type="AlphaFoldDB" id="A0A2S9YHR2"/>
<keyword evidence="1" id="KW-1133">Transmembrane helix</keyword>
<keyword evidence="3" id="KW-0547">Nucleotide-binding</keyword>
<reference evidence="3 4" key="1">
    <citation type="submission" date="2018-03" db="EMBL/GenBank/DDBJ databases">
        <title>Draft Genome Sequences of the Obligatory Marine Myxobacteria Enhygromyxa salina SWB005.</title>
        <authorList>
            <person name="Poehlein A."/>
            <person name="Moghaddam J.A."/>
            <person name="Harms H."/>
            <person name="Alanjari M."/>
            <person name="Koenig G.M."/>
            <person name="Daniel R."/>
            <person name="Schaeberle T.F."/>
        </authorList>
    </citation>
    <scope>NUCLEOTIDE SEQUENCE [LARGE SCALE GENOMIC DNA]</scope>
    <source>
        <strain evidence="3 4">SWB005</strain>
    </source>
</reference>
<dbReference type="CDD" id="cd00060">
    <property type="entry name" value="FHA"/>
    <property type="match status" value="1"/>
</dbReference>
<dbReference type="EMBL" id="PVNK01000032">
    <property type="protein sequence ID" value="PRQ04648.1"/>
    <property type="molecule type" value="Genomic_DNA"/>
</dbReference>
<keyword evidence="1" id="KW-0812">Transmembrane</keyword>
<dbReference type="SMART" id="SM00240">
    <property type="entry name" value="FHA"/>
    <property type="match status" value="1"/>
</dbReference>
<evidence type="ECO:0000259" key="2">
    <source>
        <dbReference type="PROSITE" id="PS50006"/>
    </source>
</evidence>
<gene>
    <name evidence="3" type="ORF">ENSA5_06040</name>
</gene>
<dbReference type="EC" id="3.6.3.-" evidence="3"/>
<proteinExistence type="predicted"/>
<dbReference type="OrthoDB" id="5486376at2"/>
<dbReference type="InterPro" id="IPR050923">
    <property type="entry name" value="Cell_Proc_Reg/RNA_Proc"/>
</dbReference>